<evidence type="ECO:0000259" key="4">
    <source>
        <dbReference type="PROSITE" id="PS51485"/>
    </source>
</evidence>
<dbReference type="Gene3D" id="2.60.40.420">
    <property type="entry name" value="Cupredoxins - blue copper proteins"/>
    <property type="match status" value="1"/>
</dbReference>
<dbReference type="PANTHER" id="PTHR33021">
    <property type="entry name" value="BLUE COPPER PROTEIN"/>
    <property type="match status" value="1"/>
</dbReference>
<feature type="domain" description="Phytocyanin" evidence="4">
    <location>
        <begin position="26"/>
        <end position="131"/>
    </location>
</feature>
<gene>
    <name evidence="5" type="ORF">Cni_G17894</name>
</gene>
<accession>A0AAQ3QDX6</accession>
<dbReference type="Pfam" id="PF02298">
    <property type="entry name" value="Cu_bind_like"/>
    <property type="match status" value="1"/>
</dbReference>
<dbReference type="GO" id="GO:0005886">
    <property type="term" value="C:plasma membrane"/>
    <property type="evidence" value="ECO:0007669"/>
    <property type="project" value="TreeGrafter"/>
</dbReference>
<feature type="signal peptide" evidence="3">
    <location>
        <begin position="1"/>
        <end position="23"/>
    </location>
</feature>
<dbReference type="Proteomes" id="UP001327560">
    <property type="component" value="Chromosome 5"/>
</dbReference>
<evidence type="ECO:0000256" key="2">
    <source>
        <dbReference type="ARBA" id="ARBA00023180"/>
    </source>
</evidence>
<evidence type="ECO:0000256" key="1">
    <source>
        <dbReference type="ARBA" id="ARBA00023157"/>
    </source>
</evidence>
<feature type="chain" id="PRO_5043004534" description="Phytocyanin domain-containing protein" evidence="3">
    <location>
        <begin position="24"/>
        <end position="185"/>
    </location>
</feature>
<dbReference type="InterPro" id="IPR003245">
    <property type="entry name" value="Phytocyanin_dom"/>
</dbReference>
<keyword evidence="1" id="KW-1015">Disulfide bond</keyword>
<name>A0AAQ3QDX6_9LILI</name>
<evidence type="ECO:0000313" key="6">
    <source>
        <dbReference type="Proteomes" id="UP001327560"/>
    </source>
</evidence>
<keyword evidence="3" id="KW-0732">Signal</keyword>
<protein>
    <recommendedName>
        <fullName evidence="4">Phytocyanin domain-containing protein</fullName>
    </recommendedName>
</protein>
<keyword evidence="6" id="KW-1185">Reference proteome</keyword>
<dbReference type="SUPFAM" id="SSF49503">
    <property type="entry name" value="Cupredoxins"/>
    <property type="match status" value="1"/>
</dbReference>
<dbReference type="PANTHER" id="PTHR33021:SF234">
    <property type="entry name" value="EARLY NODULIN-LIKE PROTEIN 7"/>
    <property type="match status" value="1"/>
</dbReference>
<dbReference type="PROSITE" id="PS51485">
    <property type="entry name" value="PHYTOCYANIN"/>
    <property type="match status" value="1"/>
</dbReference>
<proteinExistence type="predicted"/>
<dbReference type="InterPro" id="IPR008972">
    <property type="entry name" value="Cupredoxin"/>
</dbReference>
<evidence type="ECO:0000313" key="5">
    <source>
        <dbReference type="EMBL" id="WOL09141.1"/>
    </source>
</evidence>
<organism evidence="5 6">
    <name type="scientific">Canna indica</name>
    <name type="common">Indian-shot</name>
    <dbReference type="NCBI Taxonomy" id="4628"/>
    <lineage>
        <taxon>Eukaryota</taxon>
        <taxon>Viridiplantae</taxon>
        <taxon>Streptophyta</taxon>
        <taxon>Embryophyta</taxon>
        <taxon>Tracheophyta</taxon>
        <taxon>Spermatophyta</taxon>
        <taxon>Magnoliopsida</taxon>
        <taxon>Liliopsida</taxon>
        <taxon>Zingiberales</taxon>
        <taxon>Cannaceae</taxon>
        <taxon>Canna</taxon>
    </lineage>
</organism>
<dbReference type="GO" id="GO:0009055">
    <property type="term" value="F:electron transfer activity"/>
    <property type="evidence" value="ECO:0007669"/>
    <property type="project" value="InterPro"/>
</dbReference>
<sequence length="185" mass="19523">MASTSSALCLLVMTASLISSLSGAASLYKVGDAEGWRLPDPNNPDMYATWADKYAFRVGDSIMFEYKNDTVVRVSKAGYYHCNETGGGGSSSTPKDGSTVFGLDKSGFYYFVSANVDHCKKGQRLMVEAMDAVRPPSPVADGGSPAPSPTPNSTVSLTFASVLDLAGLAALLMLAFHCSCMPYDS</sequence>
<dbReference type="EMBL" id="CP136894">
    <property type="protein sequence ID" value="WOL09141.1"/>
    <property type="molecule type" value="Genomic_DNA"/>
</dbReference>
<dbReference type="FunFam" id="2.60.40.420:FF:000034">
    <property type="entry name" value="Cupredoxin superfamily protein"/>
    <property type="match status" value="1"/>
</dbReference>
<keyword evidence="2" id="KW-0325">Glycoprotein</keyword>
<reference evidence="5 6" key="1">
    <citation type="submission" date="2023-10" db="EMBL/GenBank/DDBJ databases">
        <title>Chromosome-scale genome assembly provides insights into flower coloration mechanisms of Canna indica.</title>
        <authorList>
            <person name="Li C."/>
        </authorList>
    </citation>
    <scope>NUCLEOTIDE SEQUENCE [LARGE SCALE GENOMIC DNA]</scope>
    <source>
        <tissue evidence="5">Flower</tissue>
    </source>
</reference>
<evidence type="ECO:0000256" key="3">
    <source>
        <dbReference type="SAM" id="SignalP"/>
    </source>
</evidence>
<dbReference type="AlphaFoldDB" id="A0AAQ3QDX6"/>
<dbReference type="InterPro" id="IPR039391">
    <property type="entry name" value="Phytocyanin-like"/>
</dbReference>